<proteinExistence type="predicted"/>
<accession>A0A6J4JVA0</accession>
<evidence type="ECO:0000313" key="1">
    <source>
        <dbReference type="EMBL" id="CAA9288526.1"/>
    </source>
</evidence>
<organism evidence="1">
    <name type="scientific">uncultured Chloroflexia bacterium</name>
    <dbReference type="NCBI Taxonomy" id="1672391"/>
    <lineage>
        <taxon>Bacteria</taxon>
        <taxon>Bacillati</taxon>
        <taxon>Chloroflexota</taxon>
        <taxon>Chloroflexia</taxon>
        <taxon>environmental samples</taxon>
    </lineage>
</organism>
<dbReference type="EMBL" id="CADCTR010001265">
    <property type="protein sequence ID" value="CAA9288526.1"/>
    <property type="molecule type" value="Genomic_DNA"/>
</dbReference>
<dbReference type="AlphaFoldDB" id="A0A6J4JVA0"/>
<sequence length="21" mass="2691">CFRPCLGLRQRLWPRRFSSRR</sequence>
<reference evidence="1" key="1">
    <citation type="submission" date="2020-02" db="EMBL/GenBank/DDBJ databases">
        <authorList>
            <person name="Meier V. D."/>
        </authorList>
    </citation>
    <scope>NUCLEOTIDE SEQUENCE</scope>
    <source>
        <strain evidence="1">AVDCRST_MAG93</strain>
    </source>
</reference>
<name>A0A6J4JVA0_9CHLR</name>
<protein>
    <submittedName>
        <fullName evidence="1">Uncharacterized protein</fullName>
    </submittedName>
</protein>
<gene>
    <name evidence="1" type="ORF">AVDCRST_MAG93-3718</name>
</gene>
<feature type="non-terminal residue" evidence="1">
    <location>
        <position position="21"/>
    </location>
</feature>
<feature type="non-terminal residue" evidence="1">
    <location>
        <position position="1"/>
    </location>
</feature>